<reference evidence="1" key="1">
    <citation type="submission" date="2012-11" db="EMBL/GenBank/DDBJ databases">
        <title>Dependencies among metagenomic species, viruses, plasmids and units of genetic variation.</title>
        <authorList>
            <person name="Nielsen H.B."/>
            <person name="Almeida M."/>
            <person name="Juncker A.S."/>
            <person name="Rasmussen S."/>
            <person name="Li J."/>
            <person name="Sunagawa S."/>
            <person name="Plichta D."/>
            <person name="Gautier L."/>
            <person name="Le Chatelier E."/>
            <person name="Peletier E."/>
            <person name="Bonde I."/>
            <person name="Nielsen T."/>
            <person name="Manichanh C."/>
            <person name="Arumugam M."/>
            <person name="Batto J."/>
            <person name="Santos M.B.Q.D."/>
            <person name="Blom N."/>
            <person name="Borruel N."/>
            <person name="Burgdorf K.S."/>
            <person name="Boumezbeur F."/>
            <person name="Casellas F."/>
            <person name="Dore J."/>
            <person name="Guarner F."/>
            <person name="Hansen T."/>
            <person name="Hildebrand F."/>
            <person name="Kaas R.S."/>
            <person name="Kennedy S."/>
            <person name="Kristiansen K."/>
            <person name="Kultima J.R."/>
            <person name="Leonard P."/>
            <person name="Levenez F."/>
            <person name="Lund O."/>
            <person name="Moumen B."/>
            <person name="Le Paslier D."/>
            <person name="Pons N."/>
            <person name="Pedersen O."/>
            <person name="Prifti E."/>
            <person name="Qin J."/>
            <person name="Raes J."/>
            <person name="Tap J."/>
            <person name="Tims S."/>
            <person name="Ussery D.W."/>
            <person name="Yamada T."/>
            <person name="MetaHit consortium"/>
            <person name="Renault P."/>
            <person name="Sicheritz-Ponten T."/>
            <person name="Bork P."/>
            <person name="Wang J."/>
            <person name="Brunak S."/>
            <person name="Ehrlich S.D."/>
        </authorList>
    </citation>
    <scope>NUCLEOTIDE SEQUENCE [LARGE SCALE GENOMIC DNA]</scope>
</reference>
<dbReference type="EMBL" id="CBFW010000269">
    <property type="protein sequence ID" value="CDC75059.1"/>
    <property type="molecule type" value="Genomic_DNA"/>
</dbReference>
<comment type="caution">
    <text evidence="1">The sequence shown here is derived from an EMBL/GenBank/DDBJ whole genome shotgun (WGS) entry which is preliminary data.</text>
</comment>
<protein>
    <submittedName>
        <fullName evidence="1">Uncharacterized protein</fullName>
    </submittedName>
</protein>
<dbReference type="AlphaFoldDB" id="R6TZ15"/>
<evidence type="ECO:0000313" key="2">
    <source>
        <dbReference type="Proteomes" id="UP000017938"/>
    </source>
</evidence>
<dbReference type="Proteomes" id="UP000017938">
    <property type="component" value="Unassembled WGS sequence"/>
</dbReference>
<evidence type="ECO:0000313" key="1">
    <source>
        <dbReference type="EMBL" id="CDC75059.1"/>
    </source>
</evidence>
<gene>
    <name evidence="1" type="ORF">BN580_01729</name>
</gene>
<accession>R6TZ15</accession>
<proteinExistence type="predicted"/>
<sequence length="166" mass="18042">MKRAFEQFQLVGAVHGAGDIDEENKVVLLLFDCLFGFQRQHEELGFRVPRAIGDDRLDPEKPAVFREVSGVFKVVYHFLRSYAVSHGSRKLGEGIPGLTELSEKRIRCGVNVGGEGRGRIGGGAFVGIFDKPFFSVGTDYPVAFYITGVINTVVSGVSGRVVSACS</sequence>
<organism evidence="1 2">
    <name type="scientific">Candidatus Colimorpha enterica</name>
    <dbReference type="NCBI Taxonomy" id="3083063"/>
    <lineage>
        <taxon>Bacteria</taxon>
        <taxon>Pseudomonadati</taxon>
        <taxon>Bacteroidota</taxon>
        <taxon>Bacteroidia</taxon>
        <taxon>Bacteroidales</taxon>
        <taxon>Candidatus Colimorpha</taxon>
    </lineage>
</organism>
<name>R6TZ15_9BACT</name>